<dbReference type="InterPro" id="IPR002547">
    <property type="entry name" value="tRNA-bd_dom"/>
</dbReference>
<dbReference type="GO" id="GO:0005524">
    <property type="term" value="F:ATP binding"/>
    <property type="evidence" value="ECO:0007669"/>
    <property type="project" value="UniProtKB-KW"/>
</dbReference>
<evidence type="ECO:0000313" key="19">
    <source>
        <dbReference type="Proteomes" id="UP000178346"/>
    </source>
</evidence>
<feature type="domain" description="TRNA-binding" evidence="17">
    <location>
        <begin position="12"/>
        <end position="112"/>
    </location>
</feature>
<dbReference type="InterPro" id="IPR051270">
    <property type="entry name" value="Tyrosine-tRNA_ligase_regulator"/>
</dbReference>
<dbReference type="InterPro" id="IPR012340">
    <property type="entry name" value="NA-bd_OB-fold"/>
</dbReference>
<evidence type="ECO:0000259" key="17">
    <source>
        <dbReference type="PROSITE" id="PS50886"/>
    </source>
</evidence>
<dbReference type="GO" id="GO:0005737">
    <property type="term" value="C:cytoplasm"/>
    <property type="evidence" value="ECO:0007669"/>
    <property type="project" value="UniProtKB-SubCell"/>
</dbReference>
<evidence type="ECO:0000256" key="5">
    <source>
        <dbReference type="ARBA" id="ARBA00018753"/>
    </source>
</evidence>
<evidence type="ECO:0000256" key="12">
    <source>
        <dbReference type="ARBA" id="ARBA00022917"/>
    </source>
</evidence>
<reference evidence="18 19" key="1">
    <citation type="journal article" date="2016" name="Nat. Commun.">
        <title>Thousands of microbial genomes shed light on interconnected biogeochemical processes in an aquifer system.</title>
        <authorList>
            <person name="Anantharaman K."/>
            <person name="Brown C.T."/>
            <person name="Hug L.A."/>
            <person name="Sharon I."/>
            <person name="Castelle C.J."/>
            <person name="Probst A.J."/>
            <person name="Thomas B.C."/>
            <person name="Singh A."/>
            <person name="Wilkins M.J."/>
            <person name="Karaoz U."/>
            <person name="Brodie E.L."/>
            <person name="Williams K.H."/>
            <person name="Hubbard S.S."/>
            <person name="Banfield J.F."/>
        </authorList>
    </citation>
    <scope>NUCLEOTIDE SEQUENCE [LARGE SCALE GENOMIC DNA]</scope>
</reference>
<dbReference type="PANTHER" id="PTHR11586">
    <property type="entry name" value="TRNA-AMINOACYLATION COFACTOR ARC1 FAMILY MEMBER"/>
    <property type="match status" value="1"/>
</dbReference>
<evidence type="ECO:0000256" key="15">
    <source>
        <dbReference type="ARBA" id="ARBA00047364"/>
    </source>
</evidence>
<keyword evidence="10" id="KW-0067">ATP-binding</keyword>
<evidence type="ECO:0000256" key="14">
    <source>
        <dbReference type="ARBA" id="ARBA00030904"/>
    </source>
</evidence>
<evidence type="ECO:0000256" key="1">
    <source>
        <dbReference type="ARBA" id="ARBA00003314"/>
    </source>
</evidence>
<keyword evidence="12" id="KW-0648">Protein biosynthesis</keyword>
<gene>
    <name evidence="18" type="ORF">A2976_01855</name>
</gene>
<evidence type="ECO:0000256" key="8">
    <source>
        <dbReference type="ARBA" id="ARBA00022598"/>
    </source>
</evidence>
<dbReference type="EC" id="6.1.1.10" evidence="4"/>
<protein>
    <recommendedName>
        <fullName evidence="5">Methionine--tRNA ligase</fullName>
        <ecNumber evidence="4">6.1.1.10</ecNumber>
    </recommendedName>
    <alternativeName>
        <fullName evidence="14">Methionyl-tRNA synthetase</fullName>
    </alternativeName>
</protein>
<comment type="function">
    <text evidence="1">Is required not only for elongation of protein synthesis but also for the initiation of all mRNA translation through initiator tRNA(fMet) aminoacylation.</text>
</comment>
<dbReference type="EMBL" id="MEVJ01000033">
    <property type="protein sequence ID" value="OGC57096.1"/>
    <property type="molecule type" value="Genomic_DNA"/>
</dbReference>
<dbReference type="Gene3D" id="2.40.50.140">
    <property type="entry name" value="Nucleic acid-binding proteins"/>
    <property type="match status" value="1"/>
</dbReference>
<keyword evidence="6" id="KW-0963">Cytoplasm</keyword>
<comment type="subcellular location">
    <subcellularLocation>
        <location evidence="2">Cytoplasm</location>
    </subcellularLocation>
</comment>
<name>A0A1F4VIF7_UNCKA</name>
<evidence type="ECO:0000313" key="18">
    <source>
        <dbReference type="EMBL" id="OGC57096.1"/>
    </source>
</evidence>
<dbReference type="FunFam" id="2.40.50.140:FF:000042">
    <property type="entry name" value="Methionine--tRNA ligase"/>
    <property type="match status" value="1"/>
</dbReference>
<proteinExistence type="predicted"/>
<evidence type="ECO:0000256" key="9">
    <source>
        <dbReference type="ARBA" id="ARBA00022741"/>
    </source>
</evidence>
<evidence type="ECO:0000256" key="7">
    <source>
        <dbReference type="ARBA" id="ARBA00022555"/>
    </source>
</evidence>
<evidence type="ECO:0000256" key="13">
    <source>
        <dbReference type="ARBA" id="ARBA00023146"/>
    </source>
</evidence>
<accession>A0A1F4VIF7</accession>
<dbReference type="AlphaFoldDB" id="A0A1F4VIF7"/>
<dbReference type="PANTHER" id="PTHR11586:SF37">
    <property type="entry name" value="TRNA-BINDING DOMAIN-CONTAINING PROTEIN"/>
    <property type="match status" value="1"/>
</dbReference>
<comment type="subunit">
    <text evidence="3">Homodimer.</text>
</comment>
<evidence type="ECO:0000256" key="11">
    <source>
        <dbReference type="ARBA" id="ARBA00022884"/>
    </source>
</evidence>
<evidence type="ECO:0000256" key="3">
    <source>
        <dbReference type="ARBA" id="ARBA00011738"/>
    </source>
</evidence>
<comment type="catalytic activity">
    <reaction evidence="15">
        <text>tRNA(Met) + L-methionine + ATP = L-methionyl-tRNA(Met) + AMP + diphosphate</text>
        <dbReference type="Rhea" id="RHEA:13481"/>
        <dbReference type="Rhea" id="RHEA-COMP:9667"/>
        <dbReference type="Rhea" id="RHEA-COMP:9698"/>
        <dbReference type="ChEBI" id="CHEBI:30616"/>
        <dbReference type="ChEBI" id="CHEBI:33019"/>
        <dbReference type="ChEBI" id="CHEBI:57844"/>
        <dbReference type="ChEBI" id="CHEBI:78442"/>
        <dbReference type="ChEBI" id="CHEBI:78530"/>
        <dbReference type="ChEBI" id="CHEBI:456215"/>
        <dbReference type="EC" id="6.1.1.10"/>
    </reaction>
</comment>
<keyword evidence="8" id="KW-0436">Ligase</keyword>
<organism evidence="18 19">
    <name type="scientific">candidate division WWE3 bacterium RIFCSPLOWO2_01_FULL_41_9</name>
    <dbReference type="NCBI Taxonomy" id="1802626"/>
    <lineage>
        <taxon>Bacteria</taxon>
        <taxon>Katanobacteria</taxon>
    </lineage>
</organism>
<evidence type="ECO:0000256" key="6">
    <source>
        <dbReference type="ARBA" id="ARBA00022490"/>
    </source>
</evidence>
<dbReference type="SUPFAM" id="SSF50249">
    <property type="entry name" value="Nucleic acid-binding proteins"/>
    <property type="match status" value="1"/>
</dbReference>
<dbReference type="PROSITE" id="PS50886">
    <property type="entry name" value="TRBD"/>
    <property type="match status" value="1"/>
</dbReference>
<dbReference type="GO" id="GO:0000049">
    <property type="term" value="F:tRNA binding"/>
    <property type="evidence" value="ECO:0007669"/>
    <property type="project" value="UniProtKB-UniRule"/>
</dbReference>
<keyword evidence="11 16" id="KW-0694">RNA-binding</keyword>
<dbReference type="GO" id="GO:0006412">
    <property type="term" value="P:translation"/>
    <property type="evidence" value="ECO:0007669"/>
    <property type="project" value="UniProtKB-KW"/>
</dbReference>
<evidence type="ECO:0000256" key="10">
    <source>
        <dbReference type="ARBA" id="ARBA00022840"/>
    </source>
</evidence>
<evidence type="ECO:0000256" key="4">
    <source>
        <dbReference type="ARBA" id="ARBA00012838"/>
    </source>
</evidence>
<dbReference type="GO" id="GO:0004825">
    <property type="term" value="F:methionine-tRNA ligase activity"/>
    <property type="evidence" value="ECO:0007669"/>
    <property type="project" value="UniProtKB-EC"/>
</dbReference>
<dbReference type="Pfam" id="PF01588">
    <property type="entry name" value="tRNA_bind"/>
    <property type="match status" value="1"/>
</dbReference>
<evidence type="ECO:0000256" key="2">
    <source>
        <dbReference type="ARBA" id="ARBA00004496"/>
    </source>
</evidence>
<dbReference type="Proteomes" id="UP000178346">
    <property type="component" value="Unassembled WGS sequence"/>
</dbReference>
<keyword evidence="9" id="KW-0547">Nucleotide-binding</keyword>
<sequence length="112" mass="12481">MENVKPEIEIDDLYKIDVRIGTIKHAEAVPNSKKLIKLDVDYGDAETRQILTGMLEYYDPAELTGMQTTFIVNLKPRKMMGLESHGMIFAADGEKPVFLKPGGQVENGSNVI</sequence>
<evidence type="ECO:0000256" key="16">
    <source>
        <dbReference type="PROSITE-ProRule" id="PRU00209"/>
    </source>
</evidence>
<keyword evidence="7 16" id="KW-0820">tRNA-binding</keyword>
<comment type="caution">
    <text evidence="18">The sequence shown here is derived from an EMBL/GenBank/DDBJ whole genome shotgun (WGS) entry which is preliminary data.</text>
</comment>
<keyword evidence="13" id="KW-0030">Aminoacyl-tRNA synthetase</keyword>